<gene>
    <name evidence="2" type="ORF">B6F84_05940</name>
</gene>
<organism evidence="2 3">
    <name type="scientific">Acidianus manzaensis</name>
    <dbReference type="NCBI Taxonomy" id="282676"/>
    <lineage>
        <taxon>Archaea</taxon>
        <taxon>Thermoproteota</taxon>
        <taxon>Thermoprotei</taxon>
        <taxon>Sulfolobales</taxon>
        <taxon>Sulfolobaceae</taxon>
        <taxon>Acidianus</taxon>
    </lineage>
</organism>
<feature type="domain" description="SpoVT-AbrB" evidence="1">
    <location>
        <begin position="4"/>
        <end position="49"/>
    </location>
</feature>
<accession>A0A1W6JZB5</accession>
<dbReference type="InterPro" id="IPR037914">
    <property type="entry name" value="SpoVT-AbrB_sf"/>
</dbReference>
<dbReference type="KEGG" id="aman:B6F84_05940"/>
<dbReference type="InterPro" id="IPR007159">
    <property type="entry name" value="SpoVT-AbrB_dom"/>
</dbReference>
<dbReference type="GO" id="GO:0003677">
    <property type="term" value="F:DNA binding"/>
    <property type="evidence" value="ECO:0007669"/>
    <property type="project" value="InterPro"/>
</dbReference>
<dbReference type="Proteomes" id="UP000193404">
    <property type="component" value="Chromosome"/>
</dbReference>
<dbReference type="GeneID" id="41590442"/>
<dbReference type="Pfam" id="PF04014">
    <property type="entry name" value="MazE_antitoxin"/>
    <property type="match status" value="1"/>
</dbReference>
<evidence type="ECO:0000259" key="1">
    <source>
        <dbReference type="SMART" id="SM00966"/>
    </source>
</evidence>
<dbReference type="RefSeq" id="WP_148691395.1">
    <property type="nucleotide sequence ID" value="NZ_CP020477.1"/>
</dbReference>
<proteinExistence type="predicted"/>
<dbReference type="OrthoDB" id="30861at2157"/>
<dbReference type="EMBL" id="CP020477">
    <property type="protein sequence ID" value="ARM75623.1"/>
    <property type="molecule type" value="Genomic_DNA"/>
</dbReference>
<dbReference type="NCBIfam" id="TIGR01439">
    <property type="entry name" value="lp_hng_hel_AbrB"/>
    <property type="match status" value="1"/>
</dbReference>
<evidence type="ECO:0000313" key="2">
    <source>
        <dbReference type="EMBL" id="ARM75623.1"/>
    </source>
</evidence>
<name>A0A1W6JZB5_9CREN</name>
<dbReference type="SMART" id="SM00966">
    <property type="entry name" value="SpoVT_AbrB"/>
    <property type="match status" value="1"/>
</dbReference>
<keyword evidence="3" id="KW-1185">Reference proteome</keyword>
<dbReference type="Gene3D" id="2.10.260.10">
    <property type="match status" value="1"/>
</dbReference>
<evidence type="ECO:0000313" key="3">
    <source>
        <dbReference type="Proteomes" id="UP000193404"/>
    </source>
</evidence>
<protein>
    <submittedName>
        <fullName evidence="2">AbrB family transcriptional regulator</fullName>
    </submittedName>
</protein>
<dbReference type="SUPFAM" id="SSF89447">
    <property type="entry name" value="AbrB/MazE/MraZ-like"/>
    <property type="match status" value="1"/>
</dbReference>
<dbReference type="AlphaFoldDB" id="A0A1W6JZB5"/>
<reference evidence="2 3" key="1">
    <citation type="submission" date="2017-03" db="EMBL/GenBank/DDBJ databases">
        <title>Sulfur activation and transportation mechanism of thermophilic Archaea Acidianus manzaensis YN-25.</title>
        <authorList>
            <person name="Ma Y."/>
            <person name="Yang Y."/>
            <person name="Xia J."/>
        </authorList>
    </citation>
    <scope>NUCLEOTIDE SEQUENCE [LARGE SCALE GENOMIC DNA]</scope>
    <source>
        <strain evidence="2 3">YN-25</strain>
    </source>
</reference>
<sequence length="50" mass="5956">MSVVKVSKNFQVTIPVEIRRKFQINEGEFVKIVYDENEKTVKIIKMNEKQ</sequence>